<dbReference type="PROSITE" id="PS00135">
    <property type="entry name" value="TRYPSIN_SER"/>
    <property type="match status" value="1"/>
</dbReference>
<comment type="catalytic activity">
    <reaction evidence="1">
        <text>Preferential cleavage: Arg-|-Xaa, Lys-|-Xaa.</text>
        <dbReference type="EC" id="3.4.21.10"/>
    </reaction>
</comment>
<sequence>MDFFTFTTLITVLVTLTAGAVNCQSSDPCLAPDDLGVMSDGFCIELSLQRKCLSEGYAIFAGNCSNLEVCCFAPSFYGGSSGDPAVGEVTSLVCGRPFREQIAALEALRSQRKRAGDIASVTLTEGGRDDVDSVDAESSCAVVGLFLLRSYFAAGVLLNEQFVLTSATAVQRFAGLPATSFPQFLFISLHPSKVLGGSDGYGKLHPVDRIYLYPGFRLAGLGFPVGDVAVLRLSSPINFLTRLDVCTACLPVGNETLSGDSGHCFTTGFGTLSTDGLTSDGKRRTLPASVYDKLKCGTVFQNIFRRNFTVDPTSVCAQQEIPANVCLRNEASPLFCHVGEGSSVIAAGLYSWGNQCGIYDIPSIYSDLRNSDIASWITATAGPLLPAPAPTPPTSPPPTVTPRTEFFVPDCTTATFTLDTTTVPRGRLATHRFFPTLQENPAPMKCRINITAAAGRVIKLTATFETQYDYDVERTSLFFAEANQALLRTPTCDNSLAQSPQKGPIWRANGTLVYYTPSNYAVVEYCRSANPNSVLQTAGFAMQWELVDPSVVPRAQPQTVQVNVVPGRTGNISTSSGGLEFYGYNNNADVTFVFTAPASYFVRIWISHLVEENSNCLTDYLLITEGSLMRGRYCGKNMTEMVSRSNVLTVRFVTDGTFQSGGFFLAYKATLCGENLIECYGDRRHCLKPRQYCDGMRDCPDGTDEDSTNCGRFCGRPAISPSNPKNRIVGGTFAIPNSWPWQVAIFNRKTVSFLCGGSLIRSQYVLTNGHCILKSTTINDTVTEIGRRLPSDFVFVAGEHNIYGYQDQDKTVLRYGVKMIVHPNFTLTNPNLTPGDFSHDLVVVKLSSPIPFRPEISPICLPKQGETVRPGTVCVATGWGDRRVRPTKTIFETARSDLPPDAAGPESSGVSYLLKQTSLTILSLTECRRQLNNSITVSMVKDDMMCAGGLTVGAPIKCWSLKDGHIINGNTRYFREQGVCYGDSGGPLVCPSEETGSWVLQGSTSWGDGCGTVNRPGVFTKTGLYVDWIEKSIKEMEAAP</sequence>
<dbReference type="GO" id="GO:0004252">
    <property type="term" value="F:serine-type endopeptidase activity"/>
    <property type="evidence" value="ECO:0007669"/>
    <property type="project" value="InterPro"/>
</dbReference>
<evidence type="ECO:0000256" key="6">
    <source>
        <dbReference type="SAM" id="SignalP"/>
    </source>
</evidence>
<gene>
    <name evidence="9" type="ORF">BV898_10124</name>
</gene>
<reference evidence="10" key="1">
    <citation type="submission" date="2017-01" db="EMBL/GenBank/DDBJ databases">
        <title>Comparative genomics of anhydrobiosis in the tardigrade Hypsibius dujardini.</title>
        <authorList>
            <person name="Yoshida Y."/>
            <person name="Koutsovoulos G."/>
            <person name="Laetsch D."/>
            <person name="Stevens L."/>
            <person name="Kumar S."/>
            <person name="Horikawa D."/>
            <person name="Ishino K."/>
            <person name="Komine S."/>
            <person name="Tomita M."/>
            <person name="Blaxter M."/>
            <person name="Arakawa K."/>
        </authorList>
    </citation>
    <scope>NUCLEOTIDE SEQUENCE [LARGE SCALE GENOMIC DNA]</scope>
    <source>
        <strain evidence="10">Z151</strain>
    </source>
</reference>
<dbReference type="CDD" id="cd00112">
    <property type="entry name" value="LDLa"/>
    <property type="match status" value="1"/>
</dbReference>
<organism evidence="9 10">
    <name type="scientific">Hypsibius exemplaris</name>
    <name type="common">Freshwater tardigrade</name>
    <dbReference type="NCBI Taxonomy" id="2072580"/>
    <lineage>
        <taxon>Eukaryota</taxon>
        <taxon>Metazoa</taxon>
        <taxon>Ecdysozoa</taxon>
        <taxon>Tardigrada</taxon>
        <taxon>Eutardigrada</taxon>
        <taxon>Parachela</taxon>
        <taxon>Hypsibioidea</taxon>
        <taxon>Hypsibiidae</taxon>
        <taxon>Hypsibius</taxon>
    </lineage>
</organism>
<dbReference type="Gene3D" id="2.40.10.10">
    <property type="entry name" value="Trypsin-like serine proteases"/>
    <property type="match status" value="3"/>
</dbReference>
<evidence type="ECO:0000256" key="2">
    <source>
        <dbReference type="ARBA" id="ARBA00012050"/>
    </source>
</evidence>
<dbReference type="AlphaFoldDB" id="A0A1W0WKS2"/>
<dbReference type="InterPro" id="IPR033116">
    <property type="entry name" value="TRYPSIN_SER"/>
</dbReference>
<dbReference type="InterPro" id="IPR035914">
    <property type="entry name" value="Sperma_CUB_dom_sf"/>
</dbReference>
<dbReference type="CDD" id="cd00041">
    <property type="entry name" value="CUB"/>
    <property type="match status" value="1"/>
</dbReference>
<feature type="chain" id="PRO_5010718924" description="Acrosin" evidence="6">
    <location>
        <begin position="24"/>
        <end position="1040"/>
    </location>
</feature>
<dbReference type="PROSITE" id="PS50068">
    <property type="entry name" value="LDLRA_2"/>
    <property type="match status" value="1"/>
</dbReference>
<dbReference type="PANTHER" id="PTHR24252">
    <property type="entry name" value="ACROSIN-RELATED"/>
    <property type="match status" value="1"/>
</dbReference>
<dbReference type="SUPFAM" id="SSF57424">
    <property type="entry name" value="LDL receptor-like module"/>
    <property type="match status" value="1"/>
</dbReference>
<dbReference type="InterPro" id="IPR023415">
    <property type="entry name" value="LDLR_class-A_CS"/>
</dbReference>
<dbReference type="Proteomes" id="UP000192578">
    <property type="component" value="Unassembled WGS sequence"/>
</dbReference>
<dbReference type="PANTHER" id="PTHR24252:SF8">
    <property type="entry name" value="ACROSIN"/>
    <property type="match status" value="1"/>
</dbReference>
<dbReference type="Gene3D" id="2.40.128.620">
    <property type="match status" value="1"/>
</dbReference>
<feature type="signal peptide" evidence="6">
    <location>
        <begin position="1"/>
        <end position="23"/>
    </location>
</feature>
<dbReference type="SUPFAM" id="SSF49854">
    <property type="entry name" value="Spermadhesin, CUB domain"/>
    <property type="match status" value="1"/>
</dbReference>
<dbReference type="EMBL" id="MTYJ01000084">
    <property type="protein sequence ID" value="OQV15733.1"/>
    <property type="molecule type" value="Genomic_DNA"/>
</dbReference>
<evidence type="ECO:0000256" key="3">
    <source>
        <dbReference type="ARBA" id="ARBA00017161"/>
    </source>
</evidence>
<dbReference type="SMART" id="SM00042">
    <property type="entry name" value="CUB"/>
    <property type="match status" value="1"/>
</dbReference>
<evidence type="ECO:0000256" key="5">
    <source>
        <dbReference type="PROSITE-ProRule" id="PRU00124"/>
    </source>
</evidence>
<evidence type="ECO:0000256" key="4">
    <source>
        <dbReference type="ARBA" id="ARBA00023157"/>
    </source>
</evidence>
<evidence type="ECO:0000313" key="10">
    <source>
        <dbReference type="Proteomes" id="UP000192578"/>
    </source>
</evidence>
<accession>A0A1W0WKS2</accession>
<dbReference type="Pfam" id="PF00431">
    <property type="entry name" value="CUB"/>
    <property type="match status" value="1"/>
</dbReference>
<comment type="caution">
    <text evidence="9">The sequence shown here is derived from an EMBL/GenBank/DDBJ whole genome shotgun (WGS) entry which is preliminary data.</text>
</comment>
<dbReference type="CDD" id="cd00190">
    <property type="entry name" value="Tryp_SPc"/>
    <property type="match status" value="1"/>
</dbReference>
<dbReference type="SUPFAM" id="SSF50494">
    <property type="entry name" value="Trypsin-like serine proteases"/>
    <property type="match status" value="2"/>
</dbReference>
<dbReference type="InterPro" id="IPR043504">
    <property type="entry name" value="Peptidase_S1_PA_chymotrypsin"/>
</dbReference>
<dbReference type="PROSITE" id="PS01209">
    <property type="entry name" value="LDLRA_1"/>
    <property type="match status" value="1"/>
</dbReference>
<dbReference type="SMART" id="SM00020">
    <property type="entry name" value="Tryp_SPc"/>
    <property type="match status" value="2"/>
</dbReference>
<dbReference type="InterPro" id="IPR009003">
    <property type="entry name" value="Peptidase_S1_PA"/>
</dbReference>
<protein>
    <recommendedName>
        <fullName evidence="3">Acrosin</fullName>
        <ecNumber evidence="2">3.4.21.10</ecNumber>
    </recommendedName>
</protein>
<keyword evidence="10" id="KW-1185">Reference proteome</keyword>
<keyword evidence="4" id="KW-1015">Disulfide bond</keyword>
<dbReference type="Gene3D" id="2.60.120.290">
    <property type="entry name" value="Spermadhesin, CUB domain"/>
    <property type="match status" value="1"/>
</dbReference>
<dbReference type="PROSITE" id="PS50240">
    <property type="entry name" value="TRYPSIN_DOM"/>
    <property type="match status" value="2"/>
</dbReference>
<evidence type="ECO:0000259" key="8">
    <source>
        <dbReference type="PROSITE" id="PS50240"/>
    </source>
</evidence>
<dbReference type="SMART" id="SM00192">
    <property type="entry name" value="LDLa"/>
    <property type="match status" value="1"/>
</dbReference>
<dbReference type="PRINTS" id="PR00722">
    <property type="entry name" value="CHYMOTRYPSIN"/>
</dbReference>
<dbReference type="OrthoDB" id="5597713at2759"/>
<feature type="domain" description="CUB" evidence="7">
    <location>
        <begin position="568"/>
        <end position="670"/>
    </location>
</feature>
<feature type="domain" description="Peptidase S1" evidence="8">
    <location>
        <begin position="728"/>
        <end position="1034"/>
    </location>
</feature>
<dbReference type="PROSITE" id="PS01180">
    <property type="entry name" value="CUB"/>
    <property type="match status" value="1"/>
</dbReference>
<keyword evidence="6" id="KW-0732">Signal</keyword>
<dbReference type="InterPro" id="IPR001314">
    <property type="entry name" value="Peptidase_S1A"/>
</dbReference>
<name>A0A1W0WKS2_HYPEX</name>
<comment type="caution">
    <text evidence="5">Lacks conserved residue(s) required for the propagation of feature annotation.</text>
</comment>
<dbReference type="InterPro" id="IPR001254">
    <property type="entry name" value="Trypsin_dom"/>
</dbReference>
<dbReference type="InterPro" id="IPR002172">
    <property type="entry name" value="LDrepeatLR_classA_rpt"/>
</dbReference>
<dbReference type="EC" id="3.4.21.10" evidence="2"/>
<evidence type="ECO:0000256" key="1">
    <source>
        <dbReference type="ARBA" id="ARBA00001656"/>
    </source>
</evidence>
<dbReference type="Pfam" id="PF00089">
    <property type="entry name" value="Trypsin"/>
    <property type="match status" value="3"/>
</dbReference>
<dbReference type="InterPro" id="IPR036055">
    <property type="entry name" value="LDL_receptor-like_sf"/>
</dbReference>
<feature type="domain" description="Peptidase S1" evidence="8">
    <location>
        <begin position="76"/>
        <end position="382"/>
    </location>
</feature>
<dbReference type="InterPro" id="IPR000859">
    <property type="entry name" value="CUB_dom"/>
</dbReference>
<proteinExistence type="predicted"/>
<dbReference type="GO" id="GO:0006508">
    <property type="term" value="P:proteolysis"/>
    <property type="evidence" value="ECO:0007669"/>
    <property type="project" value="InterPro"/>
</dbReference>
<evidence type="ECO:0000259" key="7">
    <source>
        <dbReference type="PROSITE" id="PS01180"/>
    </source>
</evidence>
<evidence type="ECO:0000313" key="9">
    <source>
        <dbReference type="EMBL" id="OQV15733.1"/>
    </source>
</evidence>